<keyword evidence="7" id="KW-0436">Ligase</keyword>
<sequence length="656" mass="72360">MGQAAAKPAGLKPAGMYQMGRRHGRRHACVGVRPLLDSEDGDAHQPNEDCKQLDLEDVREENSICIPLVQIPPALLDKPLSENAGTREPICQNVSSQTSEANTPPFSVVCTGPEGSQTSQNFLNPDENFEDFAESSSGRHNDLNSKSGISFVNIDSYEPDSSDGEEDDAEDKCSLVEAAAYLIQERLDDILYQCENDVECLVDLQAHLSALNRSGSGENCEEAGPVHVACPNNGMLISTEDQAIPRSDLSGTSCETQQIKHTVDVGSRTLVADVLNISDGKADQEKSSELVVRPKIRTQNTAKQLEREEQLPNDDEEEKPPSSPWRRIGVADGQQCHPECPLRDSKEMSSGMFFFSRVHGDQKNTERDLGEYAAAQNQKNVPDDSSSWDEFEACKRYYLMSHKDEDSSECSDGEWAAAVPVCLTAVEKQDQSPGEESWETTLCKEECEVQSTTCDVKEENTNCGFQEGYGFISEEGEILWLQNREEVESSSDEENDSSNDFLHPAFFLFSGSNFEDDASVSEALDVEWRMLDDFDFQGLALDISLVNPQLLTFVALEGHLEAVEAALAHLESLTFDVEQSHPPATKETIDCLPVVLITGQDQSCTICCSEYAKGEYVTELPCHHLFHKPCVTPWLQRSGTCPVCRHVLAPVLPEAA</sequence>
<dbReference type="GO" id="GO:0016874">
    <property type="term" value="F:ligase activity"/>
    <property type="evidence" value="ECO:0007669"/>
    <property type="project" value="UniProtKB-KW"/>
</dbReference>
<feature type="region of interest" description="Disordered" evidence="5">
    <location>
        <begin position="295"/>
        <end position="338"/>
    </location>
</feature>
<dbReference type="GO" id="GO:0005634">
    <property type="term" value="C:nucleus"/>
    <property type="evidence" value="ECO:0007669"/>
    <property type="project" value="TreeGrafter"/>
</dbReference>
<dbReference type="GO" id="GO:0008270">
    <property type="term" value="F:zinc ion binding"/>
    <property type="evidence" value="ECO:0007669"/>
    <property type="project" value="UniProtKB-KW"/>
</dbReference>
<dbReference type="GO" id="GO:0006511">
    <property type="term" value="P:ubiquitin-dependent protein catabolic process"/>
    <property type="evidence" value="ECO:0007669"/>
    <property type="project" value="TreeGrafter"/>
</dbReference>
<feature type="compositionally biased region" description="Polar residues" evidence="5">
    <location>
        <begin position="94"/>
        <end position="105"/>
    </location>
</feature>
<accession>A0A7K5TW32</accession>
<evidence type="ECO:0000313" key="8">
    <source>
        <dbReference type="Proteomes" id="UP000543364"/>
    </source>
</evidence>
<dbReference type="SUPFAM" id="SSF57850">
    <property type="entry name" value="RING/U-box"/>
    <property type="match status" value="1"/>
</dbReference>
<evidence type="ECO:0000313" key="7">
    <source>
        <dbReference type="EMBL" id="NWU08587.1"/>
    </source>
</evidence>
<organism evidence="7 8">
    <name type="scientific">Cephalopterus ornatus</name>
    <name type="common">Amazonian umbrellabird</name>
    <dbReference type="NCBI Taxonomy" id="114276"/>
    <lineage>
        <taxon>Eukaryota</taxon>
        <taxon>Metazoa</taxon>
        <taxon>Chordata</taxon>
        <taxon>Craniata</taxon>
        <taxon>Vertebrata</taxon>
        <taxon>Euteleostomi</taxon>
        <taxon>Archelosauria</taxon>
        <taxon>Archosauria</taxon>
        <taxon>Dinosauria</taxon>
        <taxon>Saurischia</taxon>
        <taxon>Theropoda</taxon>
        <taxon>Coelurosauria</taxon>
        <taxon>Aves</taxon>
        <taxon>Neognathae</taxon>
        <taxon>Neoaves</taxon>
        <taxon>Telluraves</taxon>
        <taxon>Australaves</taxon>
        <taxon>Passeriformes</taxon>
        <taxon>Cotingidae</taxon>
        <taxon>Cephalopterus</taxon>
    </lineage>
</organism>
<dbReference type="SMART" id="SM00184">
    <property type="entry name" value="RING"/>
    <property type="match status" value="1"/>
</dbReference>
<dbReference type="CDD" id="cd16465">
    <property type="entry name" value="RING-H2_PJA1_2"/>
    <property type="match status" value="1"/>
</dbReference>
<reference evidence="7 8" key="1">
    <citation type="submission" date="2019-09" db="EMBL/GenBank/DDBJ databases">
        <title>Bird 10,000 Genomes (B10K) Project - Family phase.</title>
        <authorList>
            <person name="Zhang G."/>
        </authorList>
    </citation>
    <scope>NUCLEOTIDE SEQUENCE [LARGE SCALE GENOMIC DNA]</scope>
    <source>
        <strain evidence="7">B10K-DU-001-01</strain>
        <tissue evidence="7">Muscle</tissue>
    </source>
</reference>
<evidence type="ECO:0000256" key="4">
    <source>
        <dbReference type="PROSITE-ProRule" id="PRU00175"/>
    </source>
</evidence>
<gene>
    <name evidence="7" type="primary">Pja2</name>
    <name evidence="7" type="ORF">CEPORN_R14583</name>
</gene>
<comment type="caution">
    <text evidence="7">The sequence shown here is derived from an EMBL/GenBank/DDBJ whole genome shotgun (WGS) entry which is preliminary data.</text>
</comment>
<keyword evidence="8" id="KW-1185">Reference proteome</keyword>
<evidence type="ECO:0000256" key="5">
    <source>
        <dbReference type="SAM" id="MobiDB-lite"/>
    </source>
</evidence>
<dbReference type="InterPro" id="IPR001841">
    <property type="entry name" value="Znf_RING"/>
</dbReference>
<dbReference type="PANTHER" id="PTHR45931:SF3">
    <property type="entry name" value="RING ZINC FINGER-CONTAINING PROTEIN"/>
    <property type="match status" value="1"/>
</dbReference>
<dbReference type="Pfam" id="PF13639">
    <property type="entry name" value="zf-RING_2"/>
    <property type="match status" value="1"/>
</dbReference>
<dbReference type="InterPro" id="IPR051834">
    <property type="entry name" value="RING_finger_E3_ligase"/>
</dbReference>
<dbReference type="Gene3D" id="3.30.40.10">
    <property type="entry name" value="Zinc/RING finger domain, C3HC4 (zinc finger)"/>
    <property type="match status" value="1"/>
</dbReference>
<dbReference type="EMBL" id="VZRE01004256">
    <property type="protein sequence ID" value="NWU08587.1"/>
    <property type="molecule type" value="Genomic_DNA"/>
</dbReference>
<feature type="non-terminal residue" evidence="7">
    <location>
        <position position="656"/>
    </location>
</feature>
<feature type="compositionally biased region" description="Polar residues" evidence="5">
    <location>
        <begin position="114"/>
        <end position="123"/>
    </location>
</feature>
<keyword evidence="1" id="KW-0479">Metal-binding</keyword>
<proteinExistence type="predicted"/>
<feature type="compositionally biased region" description="Acidic residues" evidence="5">
    <location>
        <begin position="157"/>
        <end position="170"/>
    </location>
</feature>
<feature type="domain" description="RING-type" evidence="6">
    <location>
        <begin position="604"/>
        <end position="645"/>
    </location>
</feature>
<feature type="non-terminal residue" evidence="7">
    <location>
        <position position="1"/>
    </location>
</feature>
<protein>
    <submittedName>
        <fullName evidence="7">PJA2 ligase</fullName>
    </submittedName>
</protein>
<evidence type="ECO:0000256" key="1">
    <source>
        <dbReference type="ARBA" id="ARBA00022723"/>
    </source>
</evidence>
<feature type="region of interest" description="Disordered" evidence="5">
    <location>
        <begin position="94"/>
        <end position="171"/>
    </location>
</feature>
<dbReference type="AlphaFoldDB" id="A0A7K5TW32"/>
<evidence type="ECO:0000256" key="3">
    <source>
        <dbReference type="ARBA" id="ARBA00022833"/>
    </source>
</evidence>
<evidence type="ECO:0000259" key="6">
    <source>
        <dbReference type="PROSITE" id="PS50089"/>
    </source>
</evidence>
<dbReference type="InterPro" id="IPR013083">
    <property type="entry name" value="Znf_RING/FYVE/PHD"/>
</dbReference>
<keyword evidence="2 4" id="KW-0863">Zinc-finger</keyword>
<dbReference type="GO" id="GO:0061630">
    <property type="term" value="F:ubiquitin protein ligase activity"/>
    <property type="evidence" value="ECO:0007669"/>
    <property type="project" value="TreeGrafter"/>
</dbReference>
<evidence type="ECO:0000256" key="2">
    <source>
        <dbReference type="ARBA" id="ARBA00022771"/>
    </source>
</evidence>
<dbReference type="Proteomes" id="UP000543364">
    <property type="component" value="Unassembled WGS sequence"/>
</dbReference>
<dbReference type="PROSITE" id="PS50089">
    <property type="entry name" value="ZF_RING_2"/>
    <property type="match status" value="1"/>
</dbReference>
<name>A0A7K5TW32_CEPOR</name>
<keyword evidence="3" id="KW-0862">Zinc</keyword>
<dbReference type="PANTHER" id="PTHR45931">
    <property type="entry name" value="SI:CH211-59O9.10"/>
    <property type="match status" value="1"/>
</dbReference>